<evidence type="ECO:0000259" key="6">
    <source>
        <dbReference type="PROSITE" id="PS50893"/>
    </source>
</evidence>
<dbReference type="PANTHER" id="PTHR43820">
    <property type="entry name" value="HIGH-AFFINITY BRANCHED-CHAIN AMINO ACID TRANSPORT ATP-BINDING PROTEIN LIVF"/>
    <property type="match status" value="1"/>
</dbReference>
<dbReference type="PIRSF" id="PIRSF039137">
    <property type="entry name" value="ABC_branched_ATPase"/>
    <property type="match status" value="1"/>
</dbReference>
<dbReference type="PROSITE" id="PS00211">
    <property type="entry name" value="ABC_TRANSPORTER_1"/>
    <property type="match status" value="1"/>
</dbReference>
<evidence type="ECO:0000256" key="4">
    <source>
        <dbReference type="ARBA" id="ARBA00022840"/>
    </source>
</evidence>
<gene>
    <name evidence="7" type="primary">lptB</name>
    <name evidence="7" type="ORF">DESHY_160239</name>
</gene>
<dbReference type="PANTHER" id="PTHR43820:SF4">
    <property type="entry name" value="HIGH-AFFINITY BRANCHED-CHAIN AMINO ACID TRANSPORT ATP-BINDING PROTEIN LIVF"/>
    <property type="match status" value="1"/>
</dbReference>
<dbReference type="SUPFAM" id="SSF52540">
    <property type="entry name" value="P-loop containing nucleoside triphosphate hydrolases"/>
    <property type="match status" value="1"/>
</dbReference>
<keyword evidence="2" id="KW-0813">Transport</keyword>
<dbReference type="STRING" id="1121428.DESHY_160239"/>
<dbReference type="Pfam" id="PF00005">
    <property type="entry name" value="ABC_tran"/>
    <property type="match status" value="1"/>
</dbReference>
<accession>K8DZ15</accession>
<dbReference type="PROSITE" id="PS50893">
    <property type="entry name" value="ABC_TRANSPORTER_2"/>
    <property type="match status" value="1"/>
</dbReference>
<dbReference type="InterPro" id="IPR017871">
    <property type="entry name" value="ABC_transporter-like_CS"/>
</dbReference>
<dbReference type="GO" id="GO:0005524">
    <property type="term" value="F:ATP binding"/>
    <property type="evidence" value="ECO:0007669"/>
    <property type="project" value="UniProtKB-KW"/>
</dbReference>
<comment type="similarity">
    <text evidence="1">Belongs to the ABC transporter superfamily.</text>
</comment>
<keyword evidence="5" id="KW-0029">Amino-acid transport</keyword>
<dbReference type="InterPro" id="IPR027417">
    <property type="entry name" value="P-loop_NTPase"/>
</dbReference>
<feature type="domain" description="ABC transporter" evidence="6">
    <location>
        <begin position="8"/>
        <end position="240"/>
    </location>
</feature>
<organism evidence="7 8">
    <name type="scientific">Desulforamulus hydrothermalis Lam5 = DSM 18033</name>
    <dbReference type="NCBI Taxonomy" id="1121428"/>
    <lineage>
        <taxon>Bacteria</taxon>
        <taxon>Bacillati</taxon>
        <taxon>Bacillota</taxon>
        <taxon>Clostridia</taxon>
        <taxon>Eubacteriales</taxon>
        <taxon>Peptococcaceae</taxon>
        <taxon>Desulforamulus</taxon>
    </lineage>
</organism>
<dbReference type="Proteomes" id="UP000009315">
    <property type="component" value="Unassembled WGS sequence"/>
</dbReference>
<evidence type="ECO:0000256" key="5">
    <source>
        <dbReference type="ARBA" id="ARBA00022970"/>
    </source>
</evidence>
<name>K8DZ15_9FIRM</name>
<dbReference type="GO" id="GO:0015658">
    <property type="term" value="F:branched-chain amino acid transmembrane transporter activity"/>
    <property type="evidence" value="ECO:0007669"/>
    <property type="project" value="InterPro"/>
</dbReference>
<evidence type="ECO:0000256" key="1">
    <source>
        <dbReference type="ARBA" id="ARBA00005417"/>
    </source>
</evidence>
<proteinExistence type="inferred from homology"/>
<evidence type="ECO:0000256" key="2">
    <source>
        <dbReference type="ARBA" id="ARBA00022448"/>
    </source>
</evidence>
<dbReference type="GO" id="GO:0016887">
    <property type="term" value="F:ATP hydrolysis activity"/>
    <property type="evidence" value="ECO:0007669"/>
    <property type="project" value="InterPro"/>
</dbReference>
<dbReference type="EMBL" id="CAOS01000008">
    <property type="protein sequence ID" value="CCO08115.1"/>
    <property type="molecule type" value="Genomic_DNA"/>
</dbReference>
<reference evidence="7 8" key="1">
    <citation type="journal article" date="2013" name="Genome Announc.">
        <title>Genome Sequence of the Sulfate-Reducing Bacterium Desulfotomaculum hydrothermale Lam5(T).</title>
        <authorList>
            <person name="Amin O."/>
            <person name="Fardeau M.L."/>
            <person name="Valette O."/>
            <person name="Hirschler-Rea A."/>
            <person name="Barbe V."/>
            <person name="Medigue C."/>
            <person name="Vacherie B."/>
            <person name="Ollivier B."/>
            <person name="Bertin P.N."/>
            <person name="Dolla A."/>
        </authorList>
    </citation>
    <scope>NUCLEOTIDE SEQUENCE [LARGE SCALE GENOMIC DNA]</scope>
    <source>
        <strain evidence="8">Lam5 / DSM 18033</strain>
    </source>
</reference>
<sequence>MGRWMKVLKIEDLHVYYGGIHALKGISMEVPENKIVTLVGANGAGKSTTLRAVSGLVPAAGGRITWRGEEITGSKTVDIVKKGITLVPEGRRIFANLTVLENLHMGAYARTDKEEIKKDINKIYEMFPRLREREWQAAGTLSGGEQQMLAIGRALMSRPKLLMMDEPSLGLAPLLVKEVFRIIKEIHSQGMTILLIEQNARAALQVADYGYVLETGRIVLQGPGQELAANAEVQKAYLGRS</sequence>
<dbReference type="AlphaFoldDB" id="K8DZ15"/>
<comment type="caution">
    <text evidence="7">The sequence shown here is derived from an EMBL/GenBank/DDBJ whole genome shotgun (WGS) entry which is preliminary data.</text>
</comment>
<dbReference type="CDD" id="cd03224">
    <property type="entry name" value="ABC_TM1139_LivF_branched"/>
    <property type="match status" value="1"/>
</dbReference>
<keyword evidence="8" id="KW-1185">Reference proteome</keyword>
<evidence type="ECO:0000313" key="7">
    <source>
        <dbReference type="EMBL" id="CCO08115.1"/>
    </source>
</evidence>
<evidence type="ECO:0000256" key="3">
    <source>
        <dbReference type="ARBA" id="ARBA00022741"/>
    </source>
</evidence>
<protein>
    <submittedName>
        <fullName evidence="7">Putative lipopolysaccharide transport protein B: ATP-binding component of ABC superfamily</fullName>
    </submittedName>
</protein>
<dbReference type="InterPro" id="IPR003593">
    <property type="entry name" value="AAA+_ATPase"/>
</dbReference>
<dbReference type="InterPro" id="IPR030660">
    <property type="entry name" value="ABC_branched_ATPase_LivF/BraG"/>
</dbReference>
<dbReference type="Gene3D" id="3.40.50.300">
    <property type="entry name" value="P-loop containing nucleotide triphosphate hydrolases"/>
    <property type="match status" value="1"/>
</dbReference>
<evidence type="ECO:0000313" key="8">
    <source>
        <dbReference type="Proteomes" id="UP000009315"/>
    </source>
</evidence>
<dbReference type="InterPro" id="IPR052156">
    <property type="entry name" value="BCAA_Transport_ATP-bd_LivF"/>
</dbReference>
<keyword evidence="4 7" id="KW-0067">ATP-binding</keyword>
<keyword evidence="3" id="KW-0547">Nucleotide-binding</keyword>
<dbReference type="eggNOG" id="COG0410">
    <property type="taxonomic scope" value="Bacteria"/>
</dbReference>
<dbReference type="SMART" id="SM00382">
    <property type="entry name" value="AAA"/>
    <property type="match status" value="1"/>
</dbReference>
<dbReference type="InterPro" id="IPR003439">
    <property type="entry name" value="ABC_transporter-like_ATP-bd"/>
</dbReference>
<dbReference type="GO" id="GO:0015807">
    <property type="term" value="P:L-amino acid transport"/>
    <property type="evidence" value="ECO:0007669"/>
    <property type="project" value="TreeGrafter"/>
</dbReference>